<dbReference type="PANTHER" id="PTHR18934:SF267">
    <property type="entry name" value="ATP-DEPENDENT RNA HELICASE YLR419W-RELATED"/>
    <property type="match status" value="1"/>
</dbReference>
<dbReference type="InterPro" id="IPR027417">
    <property type="entry name" value="P-loop_NTPase"/>
</dbReference>
<dbReference type="InterPro" id="IPR001650">
    <property type="entry name" value="Helicase_C-like"/>
</dbReference>
<dbReference type="CDD" id="cd23827">
    <property type="entry name" value="RWD_YLR419W-like"/>
    <property type="match status" value="1"/>
</dbReference>
<dbReference type="Pfam" id="PF05773">
    <property type="entry name" value="RWD"/>
    <property type="match status" value="1"/>
</dbReference>
<dbReference type="PROSITE" id="PS00028">
    <property type="entry name" value="ZINC_FINGER_C2H2_1"/>
    <property type="match status" value="1"/>
</dbReference>
<feature type="domain" description="Helicase C-terminal" evidence="10">
    <location>
        <begin position="862"/>
        <end position="1028"/>
    </location>
</feature>
<feature type="domain" description="RWD" evidence="8">
    <location>
        <begin position="441"/>
        <end position="542"/>
    </location>
</feature>
<dbReference type="Gene3D" id="3.40.50.300">
    <property type="entry name" value="P-loop containing nucleotide triphosphate hydrolases"/>
    <property type="match status" value="2"/>
</dbReference>
<dbReference type="Pfam" id="PF24385">
    <property type="entry name" value="DSRM_DHX29"/>
    <property type="match status" value="1"/>
</dbReference>
<evidence type="ECO:0000256" key="4">
    <source>
        <dbReference type="ARBA" id="ARBA00022840"/>
    </source>
</evidence>
<dbReference type="InterPro" id="IPR056328">
    <property type="entry name" value="DSRM_DHX29"/>
</dbReference>
<feature type="compositionally biased region" description="Low complexity" evidence="6">
    <location>
        <begin position="413"/>
        <end position="425"/>
    </location>
</feature>
<feature type="region of interest" description="Disordered" evidence="6">
    <location>
        <begin position="1564"/>
        <end position="1593"/>
    </location>
</feature>
<dbReference type="Gene3D" id="1.20.120.1080">
    <property type="match status" value="1"/>
</dbReference>
<feature type="compositionally biased region" description="Basic and acidic residues" evidence="6">
    <location>
        <begin position="224"/>
        <end position="235"/>
    </location>
</feature>
<keyword evidence="5" id="KW-0479">Metal-binding</keyword>
<dbReference type="Pfam" id="PF00271">
    <property type="entry name" value="Helicase_C"/>
    <property type="match status" value="1"/>
</dbReference>
<evidence type="ECO:0000259" key="7">
    <source>
        <dbReference type="PROSITE" id="PS50157"/>
    </source>
</evidence>
<dbReference type="FunFam" id="3.40.50.300:FF:000868">
    <property type="entry name" value="DEAD/DEAH box helicase, putative"/>
    <property type="match status" value="1"/>
</dbReference>
<protein>
    <recommendedName>
        <fullName evidence="13">RNA helicase</fullName>
    </recommendedName>
</protein>
<dbReference type="GO" id="GO:0003723">
    <property type="term" value="F:RNA binding"/>
    <property type="evidence" value="ECO:0007669"/>
    <property type="project" value="TreeGrafter"/>
</dbReference>
<dbReference type="InterPro" id="IPR002464">
    <property type="entry name" value="DNA/RNA_helicase_DEAH_CS"/>
</dbReference>
<evidence type="ECO:0000256" key="6">
    <source>
        <dbReference type="SAM" id="MobiDB-lite"/>
    </source>
</evidence>
<dbReference type="InterPro" id="IPR007502">
    <property type="entry name" value="Helicase-assoc_dom"/>
</dbReference>
<evidence type="ECO:0008006" key="13">
    <source>
        <dbReference type="Google" id="ProtNLM"/>
    </source>
</evidence>
<dbReference type="Gene3D" id="3.10.110.10">
    <property type="entry name" value="Ubiquitin Conjugating Enzyme"/>
    <property type="match status" value="1"/>
</dbReference>
<dbReference type="InterPro" id="IPR014001">
    <property type="entry name" value="Helicase_ATP-bd"/>
</dbReference>
<dbReference type="PROSITE" id="PS50908">
    <property type="entry name" value="RWD"/>
    <property type="match status" value="1"/>
</dbReference>
<dbReference type="GO" id="GO:0005524">
    <property type="term" value="F:ATP binding"/>
    <property type="evidence" value="ECO:0007669"/>
    <property type="project" value="UniProtKB-KW"/>
</dbReference>
<dbReference type="SMART" id="SM00487">
    <property type="entry name" value="DEXDc"/>
    <property type="match status" value="1"/>
</dbReference>
<dbReference type="InterPro" id="IPR013087">
    <property type="entry name" value="Znf_C2H2_type"/>
</dbReference>
<evidence type="ECO:0000259" key="8">
    <source>
        <dbReference type="PROSITE" id="PS50908"/>
    </source>
</evidence>
<dbReference type="Proteomes" id="UP000566819">
    <property type="component" value="Unassembled WGS sequence"/>
</dbReference>
<evidence type="ECO:0000256" key="2">
    <source>
        <dbReference type="ARBA" id="ARBA00022801"/>
    </source>
</evidence>
<dbReference type="OrthoDB" id="5600252at2759"/>
<reference evidence="11 12" key="1">
    <citation type="submission" date="2020-03" db="EMBL/GenBank/DDBJ databases">
        <title>Draft Genome Sequence of Cudoniella acicularis.</title>
        <authorList>
            <person name="Buettner E."/>
            <person name="Kellner H."/>
        </authorList>
    </citation>
    <scope>NUCLEOTIDE SEQUENCE [LARGE SCALE GENOMIC DNA]</scope>
    <source>
        <strain evidence="11 12">DSM 108380</strain>
    </source>
</reference>
<feature type="domain" description="C2H2-type" evidence="7">
    <location>
        <begin position="1600"/>
        <end position="1628"/>
    </location>
</feature>
<keyword evidence="5" id="KW-0862">Zinc</keyword>
<keyword evidence="3" id="KW-0347">Helicase</keyword>
<keyword evidence="1" id="KW-0547">Nucleotide-binding</keyword>
<dbReference type="InterPro" id="IPR011545">
    <property type="entry name" value="DEAD/DEAH_box_helicase_dom"/>
</dbReference>
<dbReference type="SUPFAM" id="SSF54495">
    <property type="entry name" value="UBC-like"/>
    <property type="match status" value="1"/>
</dbReference>
<feature type="compositionally biased region" description="Gly residues" evidence="6">
    <location>
        <begin position="7"/>
        <end position="18"/>
    </location>
</feature>
<comment type="caution">
    <text evidence="11">The sequence shown here is derived from an EMBL/GenBank/DDBJ whole genome shotgun (WGS) entry which is preliminary data.</text>
</comment>
<dbReference type="Pfam" id="PF00270">
    <property type="entry name" value="DEAD"/>
    <property type="match status" value="1"/>
</dbReference>
<dbReference type="InterPro" id="IPR006575">
    <property type="entry name" value="RWD_dom"/>
</dbReference>
<gene>
    <name evidence="11" type="ORF">G7Y89_g7818</name>
</gene>
<dbReference type="FunFam" id="3.40.50.300:FF:001214">
    <property type="entry name" value="DExH-box ATP-dependent RNA helicase"/>
    <property type="match status" value="1"/>
</dbReference>
<evidence type="ECO:0000256" key="1">
    <source>
        <dbReference type="ARBA" id="ARBA00022741"/>
    </source>
</evidence>
<proteinExistence type="predicted"/>
<keyword evidence="4" id="KW-0067">ATP-binding</keyword>
<dbReference type="SMART" id="SM00490">
    <property type="entry name" value="HELICc"/>
    <property type="match status" value="1"/>
</dbReference>
<dbReference type="PROSITE" id="PS00690">
    <property type="entry name" value="DEAH_ATP_HELICASE"/>
    <property type="match status" value="1"/>
</dbReference>
<feature type="compositionally biased region" description="Low complexity" evidence="6">
    <location>
        <begin position="1564"/>
        <end position="1580"/>
    </location>
</feature>
<dbReference type="GO" id="GO:0008270">
    <property type="term" value="F:zinc ion binding"/>
    <property type="evidence" value="ECO:0007669"/>
    <property type="project" value="UniProtKB-KW"/>
</dbReference>
<feature type="domain" description="Helicase ATP-binding" evidence="9">
    <location>
        <begin position="620"/>
        <end position="795"/>
    </location>
</feature>
<keyword evidence="12" id="KW-1185">Reference proteome</keyword>
<feature type="region of interest" description="Disordered" evidence="6">
    <location>
        <begin position="413"/>
        <end position="436"/>
    </location>
</feature>
<evidence type="ECO:0000256" key="3">
    <source>
        <dbReference type="ARBA" id="ARBA00022806"/>
    </source>
</evidence>
<dbReference type="InterPro" id="IPR059023">
    <property type="entry name" value="RNA_hel_CTD"/>
</dbReference>
<dbReference type="GO" id="GO:1990904">
    <property type="term" value="C:ribonucleoprotein complex"/>
    <property type="evidence" value="ECO:0007669"/>
    <property type="project" value="UniProtKB-ARBA"/>
</dbReference>
<evidence type="ECO:0000313" key="11">
    <source>
        <dbReference type="EMBL" id="KAF4630322.1"/>
    </source>
</evidence>
<keyword evidence="2" id="KW-0378">Hydrolase</keyword>
<dbReference type="SUPFAM" id="SSF52540">
    <property type="entry name" value="P-loop containing nucleoside triphosphate hydrolases"/>
    <property type="match status" value="1"/>
</dbReference>
<dbReference type="PROSITE" id="PS50157">
    <property type="entry name" value="ZINC_FINGER_C2H2_2"/>
    <property type="match status" value="1"/>
</dbReference>
<dbReference type="GO" id="GO:0004386">
    <property type="term" value="F:helicase activity"/>
    <property type="evidence" value="ECO:0007669"/>
    <property type="project" value="UniProtKB-KW"/>
</dbReference>
<evidence type="ECO:0000313" key="12">
    <source>
        <dbReference type="Proteomes" id="UP000566819"/>
    </source>
</evidence>
<evidence type="ECO:0000259" key="10">
    <source>
        <dbReference type="PROSITE" id="PS51194"/>
    </source>
</evidence>
<dbReference type="PROSITE" id="PS51192">
    <property type="entry name" value="HELICASE_ATP_BIND_1"/>
    <property type="match status" value="1"/>
</dbReference>
<feature type="region of interest" description="Disordered" evidence="6">
    <location>
        <begin position="1"/>
        <end position="73"/>
    </location>
</feature>
<dbReference type="Pfam" id="PF21010">
    <property type="entry name" value="HA2_C"/>
    <property type="match status" value="1"/>
</dbReference>
<evidence type="ECO:0000256" key="5">
    <source>
        <dbReference type="PROSITE-ProRule" id="PRU00042"/>
    </source>
</evidence>
<dbReference type="FunFam" id="1.20.120.1080:FF:000016">
    <property type="entry name" value="ATP-dependent RNA helicase A"/>
    <property type="match status" value="1"/>
</dbReference>
<dbReference type="GO" id="GO:0016787">
    <property type="term" value="F:hydrolase activity"/>
    <property type="evidence" value="ECO:0007669"/>
    <property type="project" value="UniProtKB-KW"/>
</dbReference>
<name>A0A8H4RLC0_9HELO</name>
<dbReference type="EMBL" id="JAAMPI010000562">
    <property type="protein sequence ID" value="KAF4630322.1"/>
    <property type="molecule type" value="Genomic_DNA"/>
</dbReference>
<sequence>MVKKGQAKGGKPGGGGGAKKPSPATTGGDDSFIIFSNSDKEPKPRRQPPAAAGPSGLDGPELAGEAPKRPDVKKLIGGASWTGKLPVNMLSEHCQKQRWEKPEYTMSKTPEGYSSMVILKAKNPKTQELVQLPPFKLPPTHKHLAAKPTALEARHFAATYGLFRVCSMRNIHMMLPPDYRDLWKGEFEVLKKEDLKDGRAWMYEADPFAALREREEAKALMEKKRAEREKAKEKALSTPGGPGGVGLALRSGGSAPSSSGSHNIHRGWTRVPKIEMGKRSRVNVETLIRKYAIWNPNDVKMSEFQKHSIVNEFKNLDFRQSHVEEAVEECKDREETLEWLLIHVPEDDLPRWALPEGYTAGISMASSDLKREGAIKRLAEAGYSMDLCRQTFDASGDEGKAACALQEILLSSGQDSDSSPADQDSWTAQDAEESSESVWEEELTSLHSVFGEMFARPSKDVCTVTIKPANRGRNKEVEPILQFRRSPEYPQKVPVISVHSALPSYIRLSIMKQALNHAIDNLIGEQMLFFLVDWLEQNLYGIIERPGRLREISAAASTTSEVRPIHRKRQNLTRHPRPIKWIPNARSKEDWTSRQVDPKLQARIQQRKSLPAWEMREIIIDTVNEHQVTIISGETGSGKSTQSAQFILDDLYQRALGDCTKIICTQPRRISALGLADRVSEERCSPVGQEIGYIIRGESKTTPNTKITFVTTGVLLRRLQTSGGSSDDVVASLADVSHVIIDEVHERSLDTDFLLVLLRDVLRKRNDLKLILMSATLDAGVFEDYFKGNGKVGRVEISGRTYPVEDYYLDDVIQMTGFNAGRGARRDEADDETNGMDADVAAAIQSIGMRINYDLVMQTVKEIDAELSHLKQDGGILIFMPGVVEISRTIDHLRSIPNLHALPLHASLQSSDQRRVFPHAPAGKRKVVVATNVAETSITIDDIVAVIDTGRVKETSYDPQNNMRKLEEVWASRAACKQRRGRAGRVQAGKCYKLYTRNAEMTKMMERPEPEIRRVPLEQLCLSVRAMGIKEVGAFLASALTPPESLAVDGAMDLLGRMGALDGDDLTALGRHLSMIPADLRCGKLMVYGSMFGCLDACVTIAAVLTVKSPFVSPQEKREEAKAARARFAKNQGDLIGDLKAFEQWDEMLSNRIRQGEIRNWCSDNFLNYQTLNDISSNRTQYLTSLRELSFIPSSYSASPALNKNNSNTTLIRSLCAGAFNPQLARIDFPDKKFAQSVSGAVELDPEAKTIKYFNQENGRVFCSSKFNAFNAYTALLFSGPTTLDTLGRGLIVDGWLRLRGWARIGVLVSRLRGMLDDVLARKIDEPGLDLSGNEVVEAVMRLVELDGFGGFAEGGKAISPQRVLGTQQLLTSTTFDLNGWNANVTGPGAYVFDSTTSFNPTYQQNVPLNSFHGWQPSATNSSTLLDSNYNHGINGFVDPGLDFPTTQTSSNVTPAFTDYDFSTAVEALVPAPVPAYMGSSLGPNTFPDANRAFTDYDFSNAVPTPVRATLASSFGPNTFLDANIGFGFGLDLPMGTNQFTGFNLPGGSNGSMNLGLSASPLGPFPAATATPTSPKAATTNSEPVTPTPAAATAPANGPFRCVFCNRPFTRDADRLRHENSKHRNTRGAHLCHVPGCPKGRGAGYSRQDKLTEHLWKVHGDRGHVRRPRRVNADDI</sequence>
<evidence type="ECO:0000259" key="9">
    <source>
        <dbReference type="PROSITE" id="PS51192"/>
    </source>
</evidence>
<organism evidence="11 12">
    <name type="scientific">Cudoniella acicularis</name>
    <dbReference type="NCBI Taxonomy" id="354080"/>
    <lineage>
        <taxon>Eukaryota</taxon>
        <taxon>Fungi</taxon>
        <taxon>Dikarya</taxon>
        <taxon>Ascomycota</taxon>
        <taxon>Pezizomycotina</taxon>
        <taxon>Leotiomycetes</taxon>
        <taxon>Helotiales</taxon>
        <taxon>Tricladiaceae</taxon>
        <taxon>Cudoniella</taxon>
    </lineage>
</organism>
<dbReference type="CDD" id="cd18791">
    <property type="entry name" value="SF2_C_RHA"/>
    <property type="match status" value="1"/>
</dbReference>
<dbReference type="PROSITE" id="PS51194">
    <property type="entry name" value="HELICASE_CTER"/>
    <property type="match status" value="1"/>
</dbReference>
<keyword evidence="5" id="KW-0863">Zinc-finger</keyword>
<dbReference type="InterPro" id="IPR016135">
    <property type="entry name" value="UBQ-conjugating_enzyme/RWD"/>
</dbReference>
<dbReference type="SMART" id="SM00847">
    <property type="entry name" value="HA2"/>
    <property type="match status" value="1"/>
</dbReference>
<dbReference type="Pfam" id="PF26026">
    <property type="entry name" value="RNA_hel_CTD"/>
    <property type="match status" value="1"/>
</dbReference>
<dbReference type="CDD" id="cd17917">
    <property type="entry name" value="DEXHc_RHA-like"/>
    <property type="match status" value="1"/>
</dbReference>
<feature type="region of interest" description="Disordered" evidence="6">
    <location>
        <begin position="224"/>
        <end position="244"/>
    </location>
</feature>
<dbReference type="SMART" id="SM00591">
    <property type="entry name" value="RWD"/>
    <property type="match status" value="1"/>
</dbReference>
<accession>A0A8H4RLC0</accession>
<dbReference type="PANTHER" id="PTHR18934">
    <property type="entry name" value="ATP-DEPENDENT RNA HELICASE"/>
    <property type="match status" value="1"/>
</dbReference>